<dbReference type="Gene3D" id="3.10.290.10">
    <property type="entry name" value="RNA-binding S4 domain"/>
    <property type="match status" value="1"/>
</dbReference>
<dbReference type="Pfam" id="PF01479">
    <property type="entry name" value="S4"/>
    <property type="match status" value="1"/>
</dbReference>
<evidence type="ECO:0000313" key="8">
    <source>
        <dbReference type="EMBL" id="TGY61706.1"/>
    </source>
</evidence>
<protein>
    <recommendedName>
        <fullName evidence="6">Pseudouridine synthase</fullName>
        <ecNumber evidence="6">5.4.99.-</ecNumber>
    </recommendedName>
</protein>
<dbReference type="NCBIfam" id="TIGR00005">
    <property type="entry name" value="rluA_subfam"/>
    <property type="match status" value="1"/>
</dbReference>
<dbReference type="EC" id="5.4.99.-" evidence="6"/>
<keyword evidence="3 6" id="KW-0413">Isomerase</keyword>
<dbReference type="SUPFAM" id="SSF55174">
    <property type="entry name" value="Alpha-L RNA-binding motif"/>
    <property type="match status" value="1"/>
</dbReference>
<reference evidence="8 9" key="1">
    <citation type="submission" date="2019-04" db="EMBL/GenBank/DDBJ databases">
        <title>Microbes associate with the intestines of laboratory mice.</title>
        <authorList>
            <person name="Navarre W."/>
            <person name="Wong E."/>
            <person name="Huang K."/>
            <person name="Tropini C."/>
            <person name="Ng K."/>
            <person name="Yu B."/>
        </authorList>
    </citation>
    <scope>NUCLEOTIDE SEQUENCE [LARGE SCALE GENOMIC DNA]</scope>
    <source>
        <strain evidence="8 9">NM07_P-09</strain>
    </source>
</reference>
<dbReference type="GO" id="GO:0003723">
    <property type="term" value="F:RNA binding"/>
    <property type="evidence" value="ECO:0007669"/>
    <property type="project" value="UniProtKB-KW"/>
</dbReference>
<feature type="active site" evidence="4">
    <location>
        <position position="143"/>
    </location>
</feature>
<dbReference type="RefSeq" id="WP_136012839.1">
    <property type="nucleotide sequence ID" value="NZ_SRYE01000004.1"/>
</dbReference>
<name>A0A4S2EYU6_9ACTN</name>
<proteinExistence type="inferred from homology"/>
<sequence length="342" mass="37709">MAVLTELVDDKAHNMRLDTFLASLEGAPSRSACAKIIEEGHVTINGTPASSKSERVQMGDYVQAELPDPQSVNPILTPNPIPLDIRFEDDRLIVLSKQAGLVCHPSPGHIDDTLANALVAHCGPEHVGLLQGEDRPGIVHRLDRDTSGLMVAAKDDEIQKELQDLIRMRTLDRRYVTLVQGYIAPDSGIIDANITRSTRDRTRQMATEDPAARGAITTFATLERFEAGPKDDGYTLVECHLYTGRTHQIRVHMAHIHHPVVGDPLYGLGDLKKNLGLTQQFLHSWHIEFEHPATHQLISLADTLPEDLSQVLESLEDRSMGKTEAGERIVSQLFSQASHSAS</sequence>
<dbReference type="Proteomes" id="UP000310263">
    <property type="component" value="Unassembled WGS sequence"/>
</dbReference>
<dbReference type="InterPro" id="IPR002942">
    <property type="entry name" value="S4_RNA-bd"/>
</dbReference>
<dbReference type="PANTHER" id="PTHR21600:SF44">
    <property type="entry name" value="RIBOSOMAL LARGE SUBUNIT PSEUDOURIDINE SYNTHASE D"/>
    <property type="match status" value="1"/>
</dbReference>
<evidence type="ECO:0000256" key="3">
    <source>
        <dbReference type="ARBA" id="ARBA00023235"/>
    </source>
</evidence>
<dbReference type="GO" id="GO:0120159">
    <property type="term" value="F:rRNA pseudouridine synthase activity"/>
    <property type="evidence" value="ECO:0007669"/>
    <property type="project" value="UniProtKB-ARBA"/>
</dbReference>
<organism evidence="8 9">
    <name type="scientific">Muricaecibacterium torontonense</name>
    <dbReference type="NCBI Taxonomy" id="3032871"/>
    <lineage>
        <taxon>Bacteria</taxon>
        <taxon>Bacillati</taxon>
        <taxon>Actinomycetota</taxon>
        <taxon>Coriobacteriia</taxon>
        <taxon>Coriobacteriales</taxon>
        <taxon>Atopobiaceae</taxon>
        <taxon>Muricaecibacterium</taxon>
    </lineage>
</organism>
<dbReference type="PANTHER" id="PTHR21600">
    <property type="entry name" value="MITOCHONDRIAL RNA PSEUDOURIDINE SYNTHASE"/>
    <property type="match status" value="1"/>
</dbReference>
<dbReference type="InterPro" id="IPR020103">
    <property type="entry name" value="PsdUridine_synth_cat_dom_sf"/>
</dbReference>
<dbReference type="SUPFAM" id="SSF55120">
    <property type="entry name" value="Pseudouridine synthase"/>
    <property type="match status" value="1"/>
</dbReference>
<dbReference type="OrthoDB" id="9807829at2"/>
<evidence type="ECO:0000256" key="4">
    <source>
        <dbReference type="PIRSR" id="PIRSR606225-1"/>
    </source>
</evidence>
<dbReference type="PROSITE" id="PS01129">
    <property type="entry name" value="PSI_RLU"/>
    <property type="match status" value="1"/>
</dbReference>
<evidence type="ECO:0000256" key="6">
    <source>
        <dbReference type="RuleBase" id="RU362028"/>
    </source>
</evidence>
<keyword evidence="9" id="KW-1185">Reference proteome</keyword>
<dbReference type="InterPro" id="IPR006224">
    <property type="entry name" value="PsdUridine_synth_RluA-like_CS"/>
</dbReference>
<dbReference type="InterPro" id="IPR006145">
    <property type="entry name" value="PsdUridine_synth_RsuA/RluA"/>
</dbReference>
<comment type="function">
    <text evidence="6">Responsible for synthesis of pseudouridine from uracil.</text>
</comment>
<dbReference type="CDD" id="cd02869">
    <property type="entry name" value="PseudoU_synth_RluA_like"/>
    <property type="match status" value="1"/>
</dbReference>
<evidence type="ECO:0000259" key="7">
    <source>
        <dbReference type="SMART" id="SM00363"/>
    </source>
</evidence>
<comment type="caution">
    <text evidence="8">The sequence shown here is derived from an EMBL/GenBank/DDBJ whole genome shotgun (WGS) entry which is preliminary data.</text>
</comment>
<keyword evidence="5" id="KW-0694">RNA-binding</keyword>
<dbReference type="PROSITE" id="PS50889">
    <property type="entry name" value="S4"/>
    <property type="match status" value="1"/>
</dbReference>
<dbReference type="CDD" id="cd00165">
    <property type="entry name" value="S4"/>
    <property type="match status" value="1"/>
</dbReference>
<dbReference type="InterPro" id="IPR050188">
    <property type="entry name" value="RluA_PseudoU_synthase"/>
</dbReference>
<dbReference type="InterPro" id="IPR036986">
    <property type="entry name" value="S4_RNA-bd_sf"/>
</dbReference>
<dbReference type="AlphaFoldDB" id="A0A4S2EYU6"/>
<feature type="domain" description="RNA-binding S4" evidence="7">
    <location>
        <begin position="15"/>
        <end position="80"/>
    </location>
</feature>
<dbReference type="Gene3D" id="3.30.2350.10">
    <property type="entry name" value="Pseudouridine synthase"/>
    <property type="match status" value="1"/>
</dbReference>
<comment type="similarity">
    <text evidence="2 6">Belongs to the pseudouridine synthase RluA family.</text>
</comment>
<evidence type="ECO:0000256" key="2">
    <source>
        <dbReference type="ARBA" id="ARBA00010876"/>
    </source>
</evidence>
<dbReference type="SMART" id="SM00363">
    <property type="entry name" value="S4"/>
    <property type="match status" value="1"/>
</dbReference>
<gene>
    <name evidence="8" type="ORF">E5334_06785</name>
</gene>
<dbReference type="InterPro" id="IPR006225">
    <property type="entry name" value="PsdUridine_synth_RluC/D"/>
</dbReference>
<evidence type="ECO:0000256" key="5">
    <source>
        <dbReference type="PROSITE-ProRule" id="PRU00182"/>
    </source>
</evidence>
<dbReference type="EMBL" id="SRYE01000004">
    <property type="protein sequence ID" value="TGY61706.1"/>
    <property type="molecule type" value="Genomic_DNA"/>
</dbReference>
<accession>A0A4S2EYU6</accession>
<dbReference type="Pfam" id="PF00849">
    <property type="entry name" value="PseudoU_synth_2"/>
    <property type="match status" value="1"/>
</dbReference>
<evidence type="ECO:0000313" key="9">
    <source>
        <dbReference type="Proteomes" id="UP000310263"/>
    </source>
</evidence>
<dbReference type="GO" id="GO:0000455">
    <property type="term" value="P:enzyme-directed rRNA pseudouridine synthesis"/>
    <property type="evidence" value="ECO:0007669"/>
    <property type="project" value="TreeGrafter"/>
</dbReference>
<evidence type="ECO:0000256" key="1">
    <source>
        <dbReference type="ARBA" id="ARBA00000073"/>
    </source>
</evidence>
<comment type="catalytic activity">
    <reaction evidence="1 6">
        <text>a uridine in RNA = a pseudouridine in RNA</text>
        <dbReference type="Rhea" id="RHEA:48348"/>
        <dbReference type="Rhea" id="RHEA-COMP:12068"/>
        <dbReference type="Rhea" id="RHEA-COMP:12069"/>
        <dbReference type="ChEBI" id="CHEBI:65314"/>
        <dbReference type="ChEBI" id="CHEBI:65315"/>
    </reaction>
</comment>